<dbReference type="PANTHER" id="PTHR16119:SF22">
    <property type="entry name" value="EAMA DOMAIN-CONTAINING PROTEIN"/>
    <property type="match status" value="1"/>
</dbReference>
<dbReference type="InterPro" id="IPR012435">
    <property type="entry name" value="TMEM144"/>
</dbReference>
<feature type="transmembrane region" description="Helical" evidence="6">
    <location>
        <begin position="178"/>
        <end position="199"/>
    </location>
</feature>
<dbReference type="KEGG" id="csl:COCSUDRAFT_43352"/>
<keyword evidence="5 6" id="KW-0472">Membrane</keyword>
<dbReference type="GO" id="GO:0016020">
    <property type="term" value="C:membrane"/>
    <property type="evidence" value="ECO:0007669"/>
    <property type="project" value="UniProtKB-SubCell"/>
</dbReference>
<evidence type="ECO:0000256" key="2">
    <source>
        <dbReference type="ARBA" id="ARBA00005731"/>
    </source>
</evidence>
<dbReference type="RefSeq" id="XP_005646242.1">
    <property type="nucleotide sequence ID" value="XM_005646185.1"/>
</dbReference>
<sequence>MDVGGFFVAVLAALFNGTFGIFSKIKRVQDAEVSPPIFNFWTCIGIIISSLPFLFVHQVFTPLGILSGVFFVISMACTIFAIQFLGLSTAAGLWSGTAGLVLAPMDFASEEAKGLAYIPSMGVGVLVAAPLLTLAFIALGQAPFQLNARAAALPGILAGIIWNAGNACSIVATQNPNVGLSIAYPIMQAGLLFAGLWGIILFKELNGREQIGYWLSSIVLIAGVSMLASSK</sequence>
<feature type="transmembrane region" description="Helical" evidence="6">
    <location>
        <begin position="151"/>
        <end position="172"/>
    </location>
</feature>
<keyword evidence="3 6" id="KW-0812">Transmembrane</keyword>
<protein>
    <recommendedName>
        <fullName evidence="9">EamA domain-containing protein</fullName>
    </recommendedName>
</protein>
<dbReference type="AlphaFoldDB" id="I0YTH9"/>
<evidence type="ECO:0000256" key="1">
    <source>
        <dbReference type="ARBA" id="ARBA00004141"/>
    </source>
</evidence>
<evidence type="ECO:0000256" key="6">
    <source>
        <dbReference type="SAM" id="Phobius"/>
    </source>
</evidence>
<evidence type="ECO:0000313" key="7">
    <source>
        <dbReference type="EMBL" id="EIE21698.1"/>
    </source>
</evidence>
<comment type="subcellular location">
    <subcellularLocation>
        <location evidence="1">Membrane</location>
        <topology evidence="1">Multi-pass membrane protein</topology>
    </subcellularLocation>
</comment>
<accession>I0YTH9</accession>
<dbReference type="PANTHER" id="PTHR16119">
    <property type="entry name" value="TRANSMEMBRANE PROTEIN 144"/>
    <property type="match status" value="1"/>
</dbReference>
<dbReference type="GeneID" id="17039682"/>
<feature type="transmembrane region" description="Helical" evidence="6">
    <location>
        <begin position="68"/>
        <end position="94"/>
    </location>
</feature>
<keyword evidence="4 6" id="KW-1133">Transmembrane helix</keyword>
<name>I0YTH9_COCSC</name>
<gene>
    <name evidence="7" type="ORF">COCSUDRAFT_43352</name>
</gene>
<reference evidence="7 8" key="1">
    <citation type="journal article" date="2012" name="Genome Biol.">
        <title>The genome of the polar eukaryotic microalga coccomyxa subellipsoidea reveals traits of cold adaptation.</title>
        <authorList>
            <person name="Blanc G."/>
            <person name="Agarkova I."/>
            <person name="Grimwood J."/>
            <person name="Kuo A."/>
            <person name="Brueggeman A."/>
            <person name="Dunigan D."/>
            <person name="Gurnon J."/>
            <person name="Ladunga I."/>
            <person name="Lindquist E."/>
            <person name="Lucas S."/>
            <person name="Pangilinan J."/>
            <person name="Proschold T."/>
            <person name="Salamov A."/>
            <person name="Schmutz J."/>
            <person name="Weeks D."/>
            <person name="Yamada T."/>
            <person name="Claverie J.M."/>
            <person name="Grigoriev I."/>
            <person name="Van Etten J."/>
            <person name="Lomsadze A."/>
            <person name="Borodovsky M."/>
        </authorList>
    </citation>
    <scope>NUCLEOTIDE SEQUENCE [LARGE SCALE GENOMIC DNA]</scope>
    <source>
        <strain evidence="7 8">C-169</strain>
    </source>
</reference>
<organism evidence="7 8">
    <name type="scientific">Coccomyxa subellipsoidea (strain C-169)</name>
    <name type="common">Green microalga</name>
    <dbReference type="NCBI Taxonomy" id="574566"/>
    <lineage>
        <taxon>Eukaryota</taxon>
        <taxon>Viridiplantae</taxon>
        <taxon>Chlorophyta</taxon>
        <taxon>core chlorophytes</taxon>
        <taxon>Trebouxiophyceae</taxon>
        <taxon>Trebouxiophyceae incertae sedis</taxon>
        <taxon>Coccomyxaceae</taxon>
        <taxon>Coccomyxa</taxon>
        <taxon>Coccomyxa subellipsoidea</taxon>
    </lineage>
</organism>
<dbReference type="OrthoDB" id="426527at2759"/>
<evidence type="ECO:0008006" key="9">
    <source>
        <dbReference type="Google" id="ProtNLM"/>
    </source>
</evidence>
<dbReference type="Pfam" id="PF07857">
    <property type="entry name" value="TMEM144"/>
    <property type="match status" value="1"/>
</dbReference>
<evidence type="ECO:0000256" key="4">
    <source>
        <dbReference type="ARBA" id="ARBA00022989"/>
    </source>
</evidence>
<proteinExistence type="inferred from homology"/>
<evidence type="ECO:0000256" key="3">
    <source>
        <dbReference type="ARBA" id="ARBA00022692"/>
    </source>
</evidence>
<comment type="caution">
    <text evidence="7">The sequence shown here is derived from an EMBL/GenBank/DDBJ whole genome shotgun (WGS) entry which is preliminary data.</text>
</comment>
<evidence type="ECO:0000313" key="8">
    <source>
        <dbReference type="Proteomes" id="UP000007264"/>
    </source>
</evidence>
<evidence type="ECO:0000256" key="5">
    <source>
        <dbReference type="ARBA" id="ARBA00023136"/>
    </source>
</evidence>
<feature type="transmembrane region" description="Helical" evidence="6">
    <location>
        <begin position="36"/>
        <end position="56"/>
    </location>
</feature>
<dbReference type="Proteomes" id="UP000007264">
    <property type="component" value="Unassembled WGS sequence"/>
</dbReference>
<dbReference type="EMBL" id="AGSI01000012">
    <property type="protein sequence ID" value="EIE21698.1"/>
    <property type="molecule type" value="Genomic_DNA"/>
</dbReference>
<comment type="similarity">
    <text evidence="2">Belongs to the TMEM144 family.</text>
</comment>
<dbReference type="InterPro" id="IPR010651">
    <property type="entry name" value="Sugar_transport"/>
</dbReference>
<keyword evidence="8" id="KW-1185">Reference proteome</keyword>
<feature type="transmembrane region" description="Helical" evidence="6">
    <location>
        <begin position="211"/>
        <end position="228"/>
    </location>
</feature>
<dbReference type="GO" id="GO:0015144">
    <property type="term" value="F:carbohydrate transmembrane transporter activity"/>
    <property type="evidence" value="ECO:0007669"/>
    <property type="project" value="InterPro"/>
</dbReference>
<feature type="transmembrane region" description="Helical" evidence="6">
    <location>
        <begin position="114"/>
        <end position="139"/>
    </location>
</feature>